<sequence length="102" mass="11368">MPCTPALGVNIYSQLAQISNDPLSKALWTLLQLRRSECLELQKYIDCNYATVEGGGCHVRLRTAVNLTDTQFTRIVGVVLSDHATLYTFRLRPALVVSEDTL</sequence>
<dbReference type="Proteomes" id="UP001066276">
    <property type="component" value="Chromosome 1_2"/>
</dbReference>
<keyword evidence="2" id="KW-1185">Reference proteome</keyword>
<gene>
    <name evidence="1" type="ORF">NDU88_000175</name>
</gene>
<evidence type="ECO:0000313" key="2">
    <source>
        <dbReference type="Proteomes" id="UP001066276"/>
    </source>
</evidence>
<dbReference type="EMBL" id="JANPWB010000002">
    <property type="protein sequence ID" value="KAJ1204737.1"/>
    <property type="molecule type" value="Genomic_DNA"/>
</dbReference>
<dbReference type="AlphaFoldDB" id="A0AAV7VWS8"/>
<evidence type="ECO:0000313" key="1">
    <source>
        <dbReference type="EMBL" id="KAJ1204737.1"/>
    </source>
</evidence>
<organism evidence="1 2">
    <name type="scientific">Pleurodeles waltl</name>
    <name type="common">Iberian ribbed newt</name>
    <dbReference type="NCBI Taxonomy" id="8319"/>
    <lineage>
        <taxon>Eukaryota</taxon>
        <taxon>Metazoa</taxon>
        <taxon>Chordata</taxon>
        <taxon>Craniata</taxon>
        <taxon>Vertebrata</taxon>
        <taxon>Euteleostomi</taxon>
        <taxon>Amphibia</taxon>
        <taxon>Batrachia</taxon>
        <taxon>Caudata</taxon>
        <taxon>Salamandroidea</taxon>
        <taxon>Salamandridae</taxon>
        <taxon>Pleurodelinae</taxon>
        <taxon>Pleurodeles</taxon>
    </lineage>
</organism>
<name>A0AAV7VWS8_PLEWA</name>
<reference evidence="1" key="1">
    <citation type="journal article" date="2022" name="bioRxiv">
        <title>Sequencing and chromosome-scale assembly of the giantPleurodeles waltlgenome.</title>
        <authorList>
            <person name="Brown T."/>
            <person name="Elewa A."/>
            <person name="Iarovenko S."/>
            <person name="Subramanian E."/>
            <person name="Araus A.J."/>
            <person name="Petzold A."/>
            <person name="Susuki M."/>
            <person name="Suzuki K.-i.T."/>
            <person name="Hayashi T."/>
            <person name="Toyoda A."/>
            <person name="Oliveira C."/>
            <person name="Osipova E."/>
            <person name="Leigh N.D."/>
            <person name="Simon A."/>
            <person name="Yun M.H."/>
        </authorList>
    </citation>
    <scope>NUCLEOTIDE SEQUENCE</scope>
    <source>
        <strain evidence="1">20211129_DDA</strain>
        <tissue evidence="1">Liver</tissue>
    </source>
</reference>
<comment type="caution">
    <text evidence="1">The sequence shown here is derived from an EMBL/GenBank/DDBJ whole genome shotgun (WGS) entry which is preliminary data.</text>
</comment>
<proteinExistence type="predicted"/>
<accession>A0AAV7VWS8</accession>
<protein>
    <submittedName>
        <fullName evidence="1">Uncharacterized protein</fullName>
    </submittedName>
</protein>